<gene>
    <name evidence="1" type="ORF">H9758_12350</name>
</gene>
<evidence type="ECO:0000313" key="1">
    <source>
        <dbReference type="EMBL" id="HJC35357.1"/>
    </source>
</evidence>
<protein>
    <submittedName>
        <fullName evidence="1">Uncharacterized protein</fullName>
    </submittedName>
</protein>
<dbReference type="Proteomes" id="UP000823890">
    <property type="component" value="Unassembled WGS sequence"/>
</dbReference>
<reference evidence="1" key="1">
    <citation type="journal article" date="2021" name="PeerJ">
        <title>Extensive microbial diversity within the chicken gut microbiome revealed by metagenomics and culture.</title>
        <authorList>
            <person name="Gilroy R."/>
            <person name="Ravi A."/>
            <person name="Getino M."/>
            <person name="Pursley I."/>
            <person name="Horton D.L."/>
            <person name="Alikhan N.F."/>
            <person name="Baker D."/>
            <person name="Gharbi K."/>
            <person name="Hall N."/>
            <person name="Watson M."/>
            <person name="Adriaenssens E.M."/>
            <person name="Foster-Nyarko E."/>
            <person name="Jarju S."/>
            <person name="Secka A."/>
            <person name="Antonio M."/>
            <person name="Oren A."/>
            <person name="Chaudhuri R.R."/>
            <person name="La Ragione R."/>
            <person name="Hildebrand F."/>
            <person name="Pallen M.J."/>
        </authorList>
    </citation>
    <scope>NUCLEOTIDE SEQUENCE</scope>
    <source>
        <strain evidence="1">ChiW19-954</strain>
    </source>
</reference>
<accession>A0A9D2NN68</accession>
<proteinExistence type="predicted"/>
<name>A0A9D2NN68_9FIRM</name>
<reference evidence="1" key="2">
    <citation type="submission" date="2021-04" db="EMBL/GenBank/DDBJ databases">
        <authorList>
            <person name="Gilroy R."/>
        </authorList>
    </citation>
    <scope>NUCLEOTIDE SEQUENCE</scope>
    <source>
        <strain evidence="1">ChiW19-954</strain>
    </source>
</reference>
<sequence>MKITGTKCYIQIEDDNGDIARFDGEACLGVFYADAEPVQWIRHKGEAADKDRIDLIYRATRYGKNNDIKILSLWTK</sequence>
<evidence type="ECO:0000313" key="2">
    <source>
        <dbReference type="Proteomes" id="UP000823890"/>
    </source>
</evidence>
<dbReference type="AlphaFoldDB" id="A0A9D2NN68"/>
<dbReference type="EMBL" id="DWWO01000146">
    <property type="protein sequence ID" value="HJC35357.1"/>
    <property type="molecule type" value="Genomic_DNA"/>
</dbReference>
<comment type="caution">
    <text evidence="1">The sequence shown here is derived from an EMBL/GenBank/DDBJ whole genome shotgun (WGS) entry which is preliminary data.</text>
</comment>
<organism evidence="1 2">
    <name type="scientific">Candidatus Mediterraneibacter faecipullorum</name>
    <dbReference type="NCBI Taxonomy" id="2838670"/>
    <lineage>
        <taxon>Bacteria</taxon>
        <taxon>Bacillati</taxon>
        <taxon>Bacillota</taxon>
        <taxon>Clostridia</taxon>
        <taxon>Lachnospirales</taxon>
        <taxon>Lachnospiraceae</taxon>
        <taxon>Mediterraneibacter</taxon>
    </lineage>
</organism>